<dbReference type="RefSeq" id="WP_160779476.1">
    <property type="nucleotide sequence ID" value="NZ_BAAAZF010000001.1"/>
</dbReference>
<proteinExistence type="predicted"/>
<keyword evidence="1" id="KW-0732">Signal</keyword>
<name>A0A845ATE1_9SPHN</name>
<protein>
    <recommendedName>
        <fullName evidence="4">TraB/GumN family protein</fullName>
    </recommendedName>
</protein>
<organism evidence="2 3">
    <name type="scientific">Parerythrobacter jejuensis</name>
    <dbReference type="NCBI Taxonomy" id="795812"/>
    <lineage>
        <taxon>Bacteria</taxon>
        <taxon>Pseudomonadati</taxon>
        <taxon>Pseudomonadota</taxon>
        <taxon>Alphaproteobacteria</taxon>
        <taxon>Sphingomonadales</taxon>
        <taxon>Erythrobacteraceae</taxon>
        <taxon>Parerythrobacter</taxon>
    </lineage>
</organism>
<accession>A0A845ATE1</accession>
<evidence type="ECO:0000256" key="1">
    <source>
        <dbReference type="SAM" id="SignalP"/>
    </source>
</evidence>
<comment type="caution">
    <text evidence="2">The sequence shown here is derived from an EMBL/GenBank/DDBJ whole genome shotgun (WGS) entry which is preliminary data.</text>
</comment>
<dbReference type="Pfam" id="PF18950">
    <property type="entry name" value="DUF5694"/>
    <property type="match status" value="1"/>
</dbReference>
<dbReference type="OrthoDB" id="69432at2"/>
<evidence type="ECO:0000313" key="2">
    <source>
        <dbReference type="EMBL" id="MXP32101.1"/>
    </source>
</evidence>
<dbReference type="InterPro" id="IPR043749">
    <property type="entry name" value="DUF5694"/>
</dbReference>
<gene>
    <name evidence="2" type="ORF">GRI94_09740</name>
</gene>
<sequence>MVIRFLATLLAFTLPTSLMAQGTDTPDPVEVMILGSYHFANPGRDAVNMEVDDVLSPRRQKEIATLSNTLAQWAPTRVVVEARASGPDFELADYADTDTLLSTSRNESVQIGYRLARAMGHRAVFGFDEQPEGDEPDYFPLQSVQQFARANGQEAILTSLFADLQEQISAEQARLPDQTIAGSLIFHNRPDLVEAQHHKLYYSLLSIGDGDAQPGAELNAYWYMRNAKMFAKLNKVAQPGDRVLVIVGSGHSAWLRHFAERMPGYRLVEVMPYLIGANAASRVDGE</sequence>
<evidence type="ECO:0000313" key="3">
    <source>
        <dbReference type="Proteomes" id="UP000446786"/>
    </source>
</evidence>
<feature type="signal peptide" evidence="1">
    <location>
        <begin position="1"/>
        <end position="20"/>
    </location>
</feature>
<evidence type="ECO:0008006" key="4">
    <source>
        <dbReference type="Google" id="ProtNLM"/>
    </source>
</evidence>
<reference evidence="2 3" key="1">
    <citation type="submission" date="2019-12" db="EMBL/GenBank/DDBJ databases">
        <title>Genomic-based taxomic classification of the family Erythrobacteraceae.</title>
        <authorList>
            <person name="Xu L."/>
        </authorList>
    </citation>
    <scope>NUCLEOTIDE SEQUENCE [LARGE SCALE GENOMIC DNA]</scope>
    <source>
        <strain evidence="2 3">JCM 16677</strain>
    </source>
</reference>
<feature type="chain" id="PRO_5032299741" description="TraB/GumN family protein" evidence="1">
    <location>
        <begin position="21"/>
        <end position="286"/>
    </location>
</feature>
<dbReference type="Proteomes" id="UP000446786">
    <property type="component" value="Unassembled WGS sequence"/>
</dbReference>
<keyword evidence="3" id="KW-1185">Reference proteome</keyword>
<dbReference type="AlphaFoldDB" id="A0A845ATE1"/>
<dbReference type="EMBL" id="WTYE01000001">
    <property type="protein sequence ID" value="MXP32101.1"/>
    <property type="molecule type" value="Genomic_DNA"/>
</dbReference>